<sequence>MKAISNYIAAIITVSMIFTSIFFLVNTMIRQSRLSGYALNNMSLMIDKARESINVDYIVRKNNDSWILILYIYNRGEVDILVNNIILVLRNLTVYKYNVSYTVPLGSISRINLTLKYDLSEILSIKITTLRGNVFDILSKTQAPIDKLILVNTTKIITGSAFEITLIISNRMNKGVIVNPARINLSFINYISKEYIGDYFEQIDRFPEDAIILNPGSQVNIRYVYRYRGGLSIPTIVDLTIYLDLETVEYEYLESSGYVTYLFVITG</sequence>
<dbReference type="EMBL" id="DTBP01000021">
    <property type="protein sequence ID" value="HGQ74079.1"/>
    <property type="molecule type" value="Genomic_DNA"/>
</dbReference>
<reference evidence="2" key="1">
    <citation type="journal article" date="2020" name="mSystems">
        <title>Genome- and Community-Level Interaction Insights into Carbon Utilization and Element Cycling Functions of Hydrothermarchaeota in Hydrothermal Sediment.</title>
        <authorList>
            <person name="Zhou Z."/>
            <person name="Liu Y."/>
            <person name="Xu W."/>
            <person name="Pan J."/>
            <person name="Luo Z.H."/>
            <person name="Li M."/>
        </authorList>
    </citation>
    <scope>NUCLEOTIDE SEQUENCE [LARGE SCALE GENOMIC DNA]</scope>
    <source>
        <strain evidence="3">SpSt-622</strain>
        <strain evidence="2">SpSt-648</strain>
    </source>
</reference>
<comment type="caution">
    <text evidence="2">The sequence shown here is derived from an EMBL/GenBank/DDBJ whole genome shotgun (WGS) entry which is preliminary data.</text>
</comment>
<gene>
    <name evidence="3" type="ORF">ENT92_01085</name>
    <name evidence="2" type="ORF">ENU20_03260</name>
</gene>
<accession>A0A7C4JLG9</accession>
<keyword evidence="1" id="KW-0812">Transmembrane</keyword>
<evidence type="ECO:0000256" key="1">
    <source>
        <dbReference type="SAM" id="Phobius"/>
    </source>
</evidence>
<keyword evidence="1" id="KW-0472">Membrane</keyword>
<keyword evidence="1" id="KW-1133">Transmembrane helix</keyword>
<proteinExistence type="predicted"/>
<protein>
    <submittedName>
        <fullName evidence="2">Uncharacterized protein</fullName>
    </submittedName>
</protein>
<dbReference type="EMBL" id="DTAN01000045">
    <property type="protein sequence ID" value="HGU64797.1"/>
    <property type="molecule type" value="Genomic_DNA"/>
</dbReference>
<feature type="transmembrane region" description="Helical" evidence="1">
    <location>
        <begin position="6"/>
        <end position="25"/>
    </location>
</feature>
<name>A0A7C4JLG9_STAMA</name>
<dbReference type="AlphaFoldDB" id="A0A7C4JLG9"/>
<evidence type="ECO:0000313" key="2">
    <source>
        <dbReference type="EMBL" id="HGQ74079.1"/>
    </source>
</evidence>
<evidence type="ECO:0000313" key="3">
    <source>
        <dbReference type="EMBL" id="HGU64797.1"/>
    </source>
</evidence>
<organism evidence="2">
    <name type="scientific">Staphylothermus marinus</name>
    <dbReference type="NCBI Taxonomy" id="2280"/>
    <lineage>
        <taxon>Archaea</taxon>
        <taxon>Thermoproteota</taxon>
        <taxon>Thermoprotei</taxon>
        <taxon>Desulfurococcales</taxon>
        <taxon>Desulfurococcaceae</taxon>
        <taxon>Staphylothermus</taxon>
    </lineage>
</organism>